<evidence type="ECO:0000313" key="3">
    <source>
        <dbReference type="Proteomes" id="UP000821853"/>
    </source>
</evidence>
<comment type="caution">
    <text evidence="2">The sequence shown here is derived from an EMBL/GenBank/DDBJ whole genome shotgun (WGS) entry which is preliminary data.</text>
</comment>
<gene>
    <name evidence="2" type="ORF">HPB48_006233</name>
</gene>
<feature type="transmembrane region" description="Helical" evidence="1">
    <location>
        <begin position="66"/>
        <end position="86"/>
    </location>
</feature>
<dbReference type="EMBL" id="JABSTR010000008">
    <property type="protein sequence ID" value="KAH9377506.1"/>
    <property type="molecule type" value="Genomic_DNA"/>
</dbReference>
<reference evidence="2 3" key="1">
    <citation type="journal article" date="2020" name="Cell">
        <title>Large-Scale Comparative Analyses of Tick Genomes Elucidate Their Genetic Diversity and Vector Capacities.</title>
        <authorList>
            <consortium name="Tick Genome and Microbiome Consortium (TIGMIC)"/>
            <person name="Jia N."/>
            <person name="Wang J."/>
            <person name="Shi W."/>
            <person name="Du L."/>
            <person name="Sun Y."/>
            <person name="Zhan W."/>
            <person name="Jiang J.F."/>
            <person name="Wang Q."/>
            <person name="Zhang B."/>
            <person name="Ji P."/>
            <person name="Bell-Sakyi L."/>
            <person name="Cui X.M."/>
            <person name="Yuan T.T."/>
            <person name="Jiang B.G."/>
            <person name="Yang W.F."/>
            <person name="Lam T.T."/>
            <person name="Chang Q.C."/>
            <person name="Ding S.J."/>
            <person name="Wang X.J."/>
            <person name="Zhu J.G."/>
            <person name="Ruan X.D."/>
            <person name="Zhao L."/>
            <person name="Wei J.T."/>
            <person name="Ye R.Z."/>
            <person name="Que T.C."/>
            <person name="Du C.H."/>
            <person name="Zhou Y.H."/>
            <person name="Cheng J.X."/>
            <person name="Dai P.F."/>
            <person name="Guo W.B."/>
            <person name="Han X.H."/>
            <person name="Huang E.J."/>
            <person name="Li L.F."/>
            <person name="Wei W."/>
            <person name="Gao Y.C."/>
            <person name="Liu J.Z."/>
            <person name="Shao H.Z."/>
            <person name="Wang X."/>
            <person name="Wang C.C."/>
            <person name="Yang T.C."/>
            <person name="Huo Q.B."/>
            <person name="Li W."/>
            <person name="Chen H.Y."/>
            <person name="Chen S.E."/>
            <person name="Zhou L.G."/>
            <person name="Ni X.B."/>
            <person name="Tian J.H."/>
            <person name="Sheng Y."/>
            <person name="Liu T."/>
            <person name="Pan Y.S."/>
            <person name="Xia L.Y."/>
            <person name="Li J."/>
            <person name="Zhao F."/>
            <person name="Cao W.C."/>
        </authorList>
    </citation>
    <scope>NUCLEOTIDE SEQUENCE [LARGE SCALE GENOMIC DNA]</scope>
    <source>
        <strain evidence="2">HaeL-2018</strain>
    </source>
</reference>
<organism evidence="2 3">
    <name type="scientific">Haemaphysalis longicornis</name>
    <name type="common">Bush tick</name>
    <dbReference type="NCBI Taxonomy" id="44386"/>
    <lineage>
        <taxon>Eukaryota</taxon>
        <taxon>Metazoa</taxon>
        <taxon>Ecdysozoa</taxon>
        <taxon>Arthropoda</taxon>
        <taxon>Chelicerata</taxon>
        <taxon>Arachnida</taxon>
        <taxon>Acari</taxon>
        <taxon>Parasitiformes</taxon>
        <taxon>Ixodida</taxon>
        <taxon>Ixodoidea</taxon>
        <taxon>Ixodidae</taxon>
        <taxon>Haemaphysalinae</taxon>
        <taxon>Haemaphysalis</taxon>
    </lineage>
</organism>
<dbReference type="AlphaFoldDB" id="A0A9J6GQE0"/>
<dbReference type="VEuPathDB" id="VectorBase:HLOH_043914"/>
<name>A0A9J6GQE0_HAELO</name>
<keyword evidence="1" id="KW-1133">Transmembrane helix</keyword>
<dbReference type="Proteomes" id="UP000821853">
    <property type="component" value="Unassembled WGS sequence"/>
</dbReference>
<evidence type="ECO:0000313" key="2">
    <source>
        <dbReference type="EMBL" id="KAH9377506.1"/>
    </source>
</evidence>
<keyword evidence="3" id="KW-1185">Reference proteome</keyword>
<dbReference type="OrthoDB" id="10328264at2759"/>
<keyword evidence="1" id="KW-0812">Transmembrane</keyword>
<feature type="transmembrane region" description="Helical" evidence="1">
    <location>
        <begin position="98"/>
        <end position="116"/>
    </location>
</feature>
<accession>A0A9J6GQE0</accession>
<proteinExistence type="predicted"/>
<keyword evidence="1" id="KW-0472">Membrane</keyword>
<dbReference type="OMA" id="WTFLPDD"/>
<sequence length="191" mass="20803">MIYLFIYPIPSVYSAQTALAASVLLVLYDSEEQRVEGLLWALLSACLGAAQELFTATTSEVPQAVLLLHSSFIALISSALLAGFALESPRVVLTQVDMNAMAVASQLSFAYIFFVSKARETDRGLANMFKYTMDVLMACALGRAYLPDERVPPAGYVAAFFCIVAVVSAELQRISMFPSFAAVAPKIRFFM</sequence>
<protein>
    <submittedName>
        <fullName evidence="2">Uncharacterized protein</fullName>
    </submittedName>
</protein>
<evidence type="ECO:0000256" key="1">
    <source>
        <dbReference type="SAM" id="Phobius"/>
    </source>
</evidence>